<keyword evidence="2" id="KW-1185">Reference proteome</keyword>
<comment type="caution">
    <text evidence="1">The sequence shown here is derived from an EMBL/GenBank/DDBJ whole genome shotgun (WGS) entry which is preliminary data.</text>
</comment>
<proteinExistence type="predicted"/>
<dbReference type="EMBL" id="CADIKR010000012">
    <property type="protein sequence ID" value="CAB3924226.1"/>
    <property type="molecule type" value="Genomic_DNA"/>
</dbReference>
<reference evidence="1 2" key="1">
    <citation type="submission" date="2020-04" db="EMBL/GenBank/DDBJ databases">
        <authorList>
            <person name="De Canck E."/>
        </authorList>
    </citation>
    <scope>NUCLEOTIDE SEQUENCE [LARGE SCALE GENOMIC DNA]</scope>
    <source>
        <strain evidence="1 2">LMG 3415</strain>
    </source>
</reference>
<gene>
    <name evidence="1" type="ORF">LMG3415_05837</name>
</gene>
<evidence type="ECO:0000313" key="1">
    <source>
        <dbReference type="EMBL" id="CAB3924226.1"/>
    </source>
</evidence>
<evidence type="ECO:0000313" key="2">
    <source>
        <dbReference type="Proteomes" id="UP000507140"/>
    </source>
</evidence>
<protein>
    <submittedName>
        <fullName evidence="1">Uncharacterized protein</fullName>
    </submittedName>
</protein>
<sequence length="256" mass="27078">MNLVGKVCEGQGMRIRPALLAVGIGLCGALMLLPERAGASGGVSSLERLRLPEGALRERMADRLWLHGMPAQVWVFDAPQSPSAVARTLATQQPALADLHVMPGQLILSGRVGDERWVAQLENAGADRTVGSLSAISVRAAPSAHLPGWLPKGARVRSDVAVMESGVKVSDRIWQYTLPPQKLAELLDAALRRTGWRPQGDPDSEGAAMAASAATAGLGAPSAGAGQWWARERERMKLWLVPVEGGSGLRALGWAP</sequence>
<name>A0ABM8LMD4_9BURK</name>
<organism evidence="1 2">
    <name type="scientific">Achromobacter mucicolens</name>
    <dbReference type="NCBI Taxonomy" id="1389922"/>
    <lineage>
        <taxon>Bacteria</taxon>
        <taxon>Pseudomonadati</taxon>
        <taxon>Pseudomonadota</taxon>
        <taxon>Betaproteobacteria</taxon>
        <taxon>Burkholderiales</taxon>
        <taxon>Alcaligenaceae</taxon>
        <taxon>Achromobacter</taxon>
    </lineage>
</organism>
<dbReference type="Proteomes" id="UP000507140">
    <property type="component" value="Unassembled WGS sequence"/>
</dbReference>
<accession>A0ABM8LMD4</accession>